<protein>
    <submittedName>
        <fullName evidence="1">Uncharacterized protein</fullName>
    </submittedName>
</protein>
<reference evidence="1 2" key="1">
    <citation type="submission" date="2020-10" db="EMBL/GenBank/DDBJ databases">
        <title>Pygocentrus nattereri (red-bellied piranha) genome, fPygNat1, primary haplotype.</title>
        <authorList>
            <person name="Myers G."/>
            <person name="Meyer A."/>
            <person name="Karagic N."/>
            <person name="Pippel M."/>
            <person name="Winkler S."/>
            <person name="Tracey A."/>
            <person name="Wood J."/>
            <person name="Formenti G."/>
            <person name="Howe K."/>
            <person name="Fedrigo O."/>
            <person name="Jarvis E.D."/>
        </authorList>
    </citation>
    <scope>NUCLEOTIDE SEQUENCE [LARGE SCALE GENOMIC DNA]</scope>
</reference>
<name>A0AAR2J2P4_PYGNA</name>
<accession>A0AAR2J2P4</accession>
<organism evidence="1 2">
    <name type="scientific">Pygocentrus nattereri</name>
    <name type="common">Red-bellied piranha</name>
    <dbReference type="NCBI Taxonomy" id="42514"/>
    <lineage>
        <taxon>Eukaryota</taxon>
        <taxon>Metazoa</taxon>
        <taxon>Chordata</taxon>
        <taxon>Craniata</taxon>
        <taxon>Vertebrata</taxon>
        <taxon>Euteleostomi</taxon>
        <taxon>Actinopterygii</taxon>
        <taxon>Neopterygii</taxon>
        <taxon>Teleostei</taxon>
        <taxon>Ostariophysi</taxon>
        <taxon>Characiformes</taxon>
        <taxon>Characoidei</taxon>
        <taxon>Pygocentrus</taxon>
    </lineage>
</organism>
<keyword evidence="2" id="KW-1185">Reference proteome</keyword>
<evidence type="ECO:0000313" key="2">
    <source>
        <dbReference type="Proteomes" id="UP001501920"/>
    </source>
</evidence>
<reference evidence="1" key="3">
    <citation type="submission" date="2025-09" db="UniProtKB">
        <authorList>
            <consortium name="Ensembl"/>
        </authorList>
    </citation>
    <scope>IDENTIFICATION</scope>
</reference>
<sequence length="61" mass="7110">IYRNALKCPLVDMLNGQAAAQRLQEGRQRVQHRAQVEEDTPGLVWHPTHQECAHNQHYKHT</sequence>
<evidence type="ECO:0000313" key="1">
    <source>
        <dbReference type="Ensembl" id="ENSPNAP00000046288.1"/>
    </source>
</evidence>
<dbReference type="Ensembl" id="ENSPNAT00000062223.1">
    <property type="protein sequence ID" value="ENSPNAP00000046288.1"/>
    <property type="gene ID" value="ENSPNAG00000036472.1"/>
</dbReference>
<proteinExistence type="predicted"/>
<dbReference type="Proteomes" id="UP001501920">
    <property type="component" value="Chromosome 6"/>
</dbReference>
<dbReference type="AlphaFoldDB" id="A0AAR2J2P4"/>
<reference evidence="1" key="2">
    <citation type="submission" date="2025-08" db="UniProtKB">
        <authorList>
            <consortium name="Ensembl"/>
        </authorList>
    </citation>
    <scope>IDENTIFICATION</scope>
</reference>